<sequence>MDPRPRRLVPLSVAPSLLVIAAAMAGCGRPAAALKCEAGDVSFELLTGYAASPAAKHAMREQLALFTLPQCIDACRSDDQCAAVTYETGVCVSYAAVPQKNANAGESDIL</sequence>
<dbReference type="Proteomes" id="UP000478052">
    <property type="component" value="Unassembled WGS sequence"/>
</dbReference>
<dbReference type="EMBL" id="VUJU01000911">
    <property type="protein sequence ID" value="KAF0767709.1"/>
    <property type="molecule type" value="Genomic_DNA"/>
</dbReference>
<name>A0A6G0ZAA1_APHCR</name>
<evidence type="ECO:0000313" key="3">
    <source>
        <dbReference type="EMBL" id="KAF0767709.1"/>
    </source>
</evidence>
<organism evidence="3 4">
    <name type="scientific">Aphis craccivora</name>
    <name type="common">Cowpea aphid</name>
    <dbReference type="NCBI Taxonomy" id="307492"/>
    <lineage>
        <taxon>Eukaryota</taxon>
        <taxon>Metazoa</taxon>
        <taxon>Ecdysozoa</taxon>
        <taxon>Arthropoda</taxon>
        <taxon>Hexapoda</taxon>
        <taxon>Insecta</taxon>
        <taxon>Pterygota</taxon>
        <taxon>Neoptera</taxon>
        <taxon>Paraneoptera</taxon>
        <taxon>Hemiptera</taxon>
        <taxon>Sternorrhyncha</taxon>
        <taxon>Aphidomorpha</taxon>
        <taxon>Aphidoidea</taxon>
        <taxon>Aphididae</taxon>
        <taxon>Aphidini</taxon>
        <taxon>Aphis</taxon>
        <taxon>Aphis</taxon>
    </lineage>
</organism>
<evidence type="ECO:0000313" key="4">
    <source>
        <dbReference type="Proteomes" id="UP000478052"/>
    </source>
</evidence>
<comment type="caution">
    <text evidence="3">The sequence shown here is derived from an EMBL/GenBank/DDBJ whole genome shotgun (WGS) entry which is preliminary data.</text>
</comment>
<gene>
    <name evidence="3" type="ORF">FWK35_00013868</name>
</gene>
<keyword evidence="1" id="KW-0732">Signal</keyword>
<keyword evidence="4" id="KW-1185">Reference proteome</keyword>
<proteinExistence type="predicted"/>
<protein>
    <recommendedName>
        <fullName evidence="2">Apple domain-containing protein</fullName>
    </recommendedName>
</protein>
<reference evidence="3 4" key="1">
    <citation type="submission" date="2019-08" db="EMBL/GenBank/DDBJ databases">
        <title>Whole genome of Aphis craccivora.</title>
        <authorList>
            <person name="Voronova N.V."/>
            <person name="Shulinski R.S."/>
            <person name="Bandarenka Y.V."/>
            <person name="Zhorov D.G."/>
            <person name="Warner D."/>
        </authorList>
    </citation>
    <scope>NUCLEOTIDE SEQUENCE [LARGE SCALE GENOMIC DNA]</scope>
    <source>
        <strain evidence="3">180601</strain>
        <tissue evidence="3">Whole Body</tissue>
    </source>
</reference>
<dbReference type="InterPro" id="IPR003609">
    <property type="entry name" value="Pan_app"/>
</dbReference>
<dbReference type="PROSITE" id="PS50948">
    <property type="entry name" value="PAN"/>
    <property type="match status" value="1"/>
</dbReference>
<evidence type="ECO:0000259" key="2">
    <source>
        <dbReference type="PROSITE" id="PS50948"/>
    </source>
</evidence>
<feature type="signal peptide" evidence="1">
    <location>
        <begin position="1"/>
        <end position="33"/>
    </location>
</feature>
<feature type="chain" id="PRO_5026321547" description="Apple domain-containing protein" evidence="1">
    <location>
        <begin position="34"/>
        <end position="110"/>
    </location>
</feature>
<dbReference type="AlphaFoldDB" id="A0A6G0ZAA1"/>
<dbReference type="PROSITE" id="PS51257">
    <property type="entry name" value="PROKAR_LIPOPROTEIN"/>
    <property type="match status" value="1"/>
</dbReference>
<evidence type="ECO:0000256" key="1">
    <source>
        <dbReference type="SAM" id="SignalP"/>
    </source>
</evidence>
<feature type="domain" description="Apple" evidence="2">
    <location>
        <begin position="36"/>
        <end position="110"/>
    </location>
</feature>
<accession>A0A6G0ZAA1</accession>
<dbReference type="OrthoDB" id="6621525at2759"/>